<dbReference type="InterPro" id="IPR001021">
    <property type="entry name" value="Ribosomal_bL25_long"/>
</dbReference>
<dbReference type="InterPro" id="IPR029751">
    <property type="entry name" value="Ribosomal_L25_dom"/>
</dbReference>
<dbReference type="PATRIC" id="fig|1328313.3.peg.1738"/>
<evidence type="ECO:0000313" key="9">
    <source>
        <dbReference type="Proteomes" id="UP000019276"/>
    </source>
</evidence>
<dbReference type="CDD" id="cd00495">
    <property type="entry name" value="Ribosomal_L25_TL5_CTC"/>
    <property type="match status" value="1"/>
</dbReference>
<dbReference type="InterPro" id="IPR020055">
    <property type="entry name" value="Ribosomal_bL25_short"/>
</dbReference>
<dbReference type="HAMAP" id="MF_01334">
    <property type="entry name" value="Ribosomal_bL25_CTC"/>
    <property type="match status" value="1"/>
</dbReference>
<dbReference type="PANTHER" id="PTHR33284">
    <property type="entry name" value="RIBOSOMAL PROTEIN L25/GLN-TRNA SYNTHETASE, ANTI-CODON-BINDING DOMAIN-CONTAINING PROTEIN"/>
    <property type="match status" value="1"/>
</dbReference>
<comment type="similarity">
    <text evidence="5">Belongs to the bacterial ribosomal protein bL25 family. CTC subfamily.</text>
</comment>
<dbReference type="NCBIfam" id="NF004612">
    <property type="entry name" value="PRK05943.1"/>
    <property type="match status" value="1"/>
</dbReference>
<dbReference type="NCBIfam" id="NF004130">
    <property type="entry name" value="PRK05618.1-5"/>
    <property type="match status" value="1"/>
</dbReference>
<dbReference type="PANTHER" id="PTHR33284:SF1">
    <property type="entry name" value="RIBOSOMAL PROTEIN L25_GLN-TRNA SYNTHETASE, ANTI-CODON-BINDING DOMAIN-CONTAINING PROTEIN"/>
    <property type="match status" value="1"/>
</dbReference>
<evidence type="ECO:0000313" key="8">
    <source>
        <dbReference type="EMBL" id="EWH10303.1"/>
    </source>
</evidence>
<dbReference type="Proteomes" id="UP000019276">
    <property type="component" value="Unassembled WGS sequence"/>
</dbReference>
<gene>
    <name evidence="5" type="primary">rplY</name>
    <name evidence="5" type="synonym">ctc</name>
    <name evidence="8" type="ORF">DS2_08510</name>
</gene>
<accession>W7QR03</accession>
<evidence type="ECO:0000259" key="6">
    <source>
        <dbReference type="Pfam" id="PF01386"/>
    </source>
</evidence>
<keyword evidence="1 5" id="KW-0699">rRNA-binding</keyword>
<feature type="domain" description="Large ribosomal subunit protein bL25 beta" evidence="7">
    <location>
        <begin position="103"/>
        <end position="190"/>
    </location>
</feature>
<keyword evidence="9" id="KW-1185">Reference proteome</keyword>
<dbReference type="Pfam" id="PF14693">
    <property type="entry name" value="Ribosomal_TL5_C"/>
    <property type="match status" value="1"/>
</dbReference>
<protein>
    <recommendedName>
        <fullName evidence="5">Large ribosomal subunit protein bL25</fullName>
    </recommendedName>
    <alternativeName>
        <fullName evidence="5">General stress protein CTC</fullName>
    </alternativeName>
</protein>
<evidence type="ECO:0000256" key="3">
    <source>
        <dbReference type="ARBA" id="ARBA00022980"/>
    </source>
</evidence>
<dbReference type="InterPro" id="IPR037121">
    <property type="entry name" value="Ribosomal_bL25_C"/>
</dbReference>
<dbReference type="NCBIfam" id="NF004128">
    <property type="entry name" value="PRK05618.1-2"/>
    <property type="match status" value="1"/>
</dbReference>
<organism evidence="8 9">
    <name type="scientific">Catenovulum agarivorans DS-2</name>
    <dbReference type="NCBI Taxonomy" id="1328313"/>
    <lineage>
        <taxon>Bacteria</taxon>
        <taxon>Pseudomonadati</taxon>
        <taxon>Pseudomonadota</taxon>
        <taxon>Gammaproteobacteria</taxon>
        <taxon>Alteromonadales</taxon>
        <taxon>Alteromonadaceae</taxon>
        <taxon>Catenovulum</taxon>
    </lineage>
</organism>
<dbReference type="InterPro" id="IPR020930">
    <property type="entry name" value="Ribosomal_uL5_bac-type"/>
</dbReference>
<dbReference type="InterPro" id="IPR020057">
    <property type="entry name" value="Ribosomal_bL25_b-dom"/>
</dbReference>
<comment type="function">
    <text evidence="5">This is one of the proteins that binds to the 5S RNA in the ribosome where it forms part of the central protuberance.</text>
</comment>
<keyword evidence="2 5" id="KW-0694">RNA-binding</keyword>
<sequence length="204" mass="22071">MSTTIELNASVRTEVGKGASRRLRHADKVPAVLYGAGKDAVALTLEHNKVLQAQEHEHFYSQVLHLNIDGEKVEAIVKDMQRHPFKPKVTHLDFQRVSADQALHTTVPVHFLNEEAATKAGGVVSHHIAEIEVSCLPKDLPEFIEVDVAGLSVGETLHLTDVKFPAGVSSVELAKGADHDVAVVTIDKPKGAAEDDAEEEAAEE</sequence>
<dbReference type="FunFam" id="2.40.240.10:FF:000002">
    <property type="entry name" value="50S ribosomal protein L25"/>
    <property type="match status" value="1"/>
</dbReference>
<evidence type="ECO:0000256" key="4">
    <source>
        <dbReference type="ARBA" id="ARBA00023274"/>
    </source>
</evidence>
<keyword evidence="3 5" id="KW-0689">Ribosomal protein</keyword>
<evidence type="ECO:0000256" key="2">
    <source>
        <dbReference type="ARBA" id="ARBA00022884"/>
    </source>
</evidence>
<dbReference type="GO" id="GO:0006412">
    <property type="term" value="P:translation"/>
    <property type="evidence" value="ECO:0007669"/>
    <property type="project" value="UniProtKB-UniRule"/>
</dbReference>
<dbReference type="EMBL" id="ARZY01000013">
    <property type="protein sequence ID" value="EWH10303.1"/>
    <property type="molecule type" value="Genomic_DNA"/>
</dbReference>
<proteinExistence type="inferred from homology"/>
<dbReference type="Gene3D" id="2.40.240.10">
    <property type="entry name" value="Ribosomal Protein L25, Chain P"/>
    <property type="match status" value="1"/>
</dbReference>
<dbReference type="NCBIfam" id="TIGR00731">
    <property type="entry name" value="bL25_bact_ctc"/>
    <property type="match status" value="1"/>
</dbReference>
<keyword evidence="4 5" id="KW-0687">Ribonucleoprotein</keyword>
<dbReference type="STRING" id="1328313.DS2_08510"/>
<dbReference type="InterPro" id="IPR011035">
    <property type="entry name" value="Ribosomal_bL25/Gln-tRNA_synth"/>
</dbReference>
<evidence type="ECO:0000259" key="7">
    <source>
        <dbReference type="Pfam" id="PF14693"/>
    </source>
</evidence>
<dbReference type="Gene3D" id="2.170.120.20">
    <property type="entry name" value="Ribosomal protein L25, beta domain"/>
    <property type="match status" value="1"/>
</dbReference>
<dbReference type="GO" id="GO:0003735">
    <property type="term" value="F:structural constituent of ribosome"/>
    <property type="evidence" value="ECO:0007669"/>
    <property type="project" value="InterPro"/>
</dbReference>
<dbReference type="SUPFAM" id="SSF50715">
    <property type="entry name" value="Ribosomal protein L25-like"/>
    <property type="match status" value="1"/>
</dbReference>
<dbReference type="GO" id="GO:0008097">
    <property type="term" value="F:5S rRNA binding"/>
    <property type="evidence" value="ECO:0007669"/>
    <property type="project" value="InterPro"/>
</dbReference>
<dbReference type="InterPro" id="IPR020056">
    <property type="entry name" value="Rbsml_bL25/Gln-tRNA_synth_N"/>
</dbReference>
<dbReference type="GO" id="GO:0022625">
    <property type="term" value="C:cytosolic large ribosomal subunit"/>
    <property type="evidence" value="ECO:0007669"/>
    <property type="project" value="TreeGrafter"/>
</dbReference>
<name>W7QR03_9ALTE</name>
<dbReference type="HAMAP" id="MF_01336">
    <property type="entry name" value="Ribosomal_bL25"/>
    <property type="match status" value="1"/>
</dbReference>
<evidence type="ECO:0000256" key="5">
    <source>
        <dbReference type="HAMAP-Rule" id="MF_01334"/>
    </source>
</evidence>
<reference evidence="8 9" key="1">
    <citation type="journal article" date="2014" name="Genome Announc.">
        <title>Draft Genome Sequence of the Agar-Degrading Bacterium Catenovulum sp. Strain DS-2, Isolated from Intestines of Haliotis diversicolor.</title>
        <authorList>
            <person name="Shan D."/>
            <person name="Li X."/>
            <person name="Gu Z."/>
            <person name="Wei G."/>
            <person name="Gao Z."/>
            <person name="Shao Z."/>
        </authorList>
    </citation>
    <scope>NUCLEOTIDE SEQUENCE [LARGE SCALE GENOMIC DNA]</scope>
    <source>
        <strain evidence="8 9">DS-2</strain>
    </source>
</reference>
<dbReference type="eggNOG" id="COG1825">
    <property type="taxonomic scope" value="Bacteria"/>
</dbReference>
<comment type="subunit">
    <text evidence="5">Part of the 50S ribosomal subunit; part of the 5S rRNA/L5/L18/L25 subcomplex. Contacts the 5S rRNA. Binds to the 5S rRNA independently of L5 and L18.</text>
</comment>
<dbReference type="AlphaFoldDB" id="W7QR03"/>
<dbReference type="OrthoDB" id="9806411at2"/>
<evidence type="ECO:0000256" key="1">
    <source>
        <dbReference type="ARBA" id="ARBA00022730"/>
    </source>
</evidence>
<dbReference type="RefSeq" id="WP_035014308.1">
    <property type="nucleotide sequence ID" value="NZ_ARZY01000013.1"/>
</dbReference>
<dbReference type="Pfam" id="PF01386">
    <property type="entry name" value="Ribosomal_L25p"/>
    <property type="match status" value="1"/>
</dbReference>
<feature type="domain" description="Large ribosomal subunit protein bL25 L25" evidence="6">
    <location>
        <begin position="7"/>
        <end position="94"/>
    </location>
</feature>
<comment type="caution">
    <text evidence="8">The sequence shown here is derived from an EMBL/GenBank/DDBJ whole genome shotgun (WGS) entry which is preliminary data.</text>
</comment>